<gene>
    <name evidence="1" type="ORF">HMPREF9429_00174</name>
</gene>
<dbReference type="Proteomes" id="UP000003195">
    <property type="component" value="Unassembled WGS sequence"/>
</dbReference>
<proteinExistence type="predicted"/>
<dbReference type="STRING" id="706434.HMPREF9429_00174"/>
<name>E2Z9R8_9FIRM</name>
<reference evidence="1 2" key="1">
    <citation type="submission" date="2010-08" db="EMBL/GenBank/DDBJ databases">
        <authorList>
            <person name="Weinstock G."/>
            <person name="Sodergren E."/>
            <person name="Clifton S."/>
            <person name="Fulton L."/>
            <person name="Fulton B."/>
            <person name="Courtney L."/>
            <person name="Fronick C."/>
            <person name="Harrison M."/>
            <person name="Strong C."/>
            <person name="Farmer C."/>
            <person name="Delahaunty K."/>
            <person name="Markovic C."/>
            <person name="Hall O."/>
            <person name="Minx P."/>
            <person name="Tomlinson C."/>
            <person name="Mitreva M."/>
            <person name="Hou S."/>
            <person name="Chen J."/>
            <person name="Wollam A."/>
            <person name="Pepin K.H."/>
            <person name="Johnson M."/>
            <person name="Bhonagiri V."/>
            <person name="Zhang X."/>
            <person name="Suruliraj S."/>
            <person name="Warren W."/>
            <person name="Chinwalla A."/>
            <person name="Mardis E.R."/>
            <person name="Wilson R.K."/>
        </authorList>
    </citation>
    <scope>NUCLEOTIDE SEQUENCE [LARGE SCALE GENOMIC DNA]</scope>
    <source>
        <strain evidence="1 2">F0359</strain>
    </source>
</reference>
<protein>
    <submittedName>
        <fullName evidence="1">Uncharacterized protein</fullName>
    </submittedName>
</protein>
<accession>E2Z9R8</accession>
<dbReference type="RefSeq" id="WP_006940906.1">
    <property type="nucleotide sequence ID" value="NZ_GL538181.1"/>
</dbReference>
<comment type="caution">
    <text evidence="1">The sequence shown here is derived from an EMBL/GenBank/DDBJ whole genome shotgun (WGS) entry which is preliminary data.</text>
</comment>
<organism evidence="1 2">
    <name type="scientific">Megasphaera micronuciformis F0359</name>
    <dbReference type="NCBI Taxonomy" id="706434"/>
    <lineage>
        <taxon>Bacteria</taxon>
        <taxon>Bacillati</taxon>
        <taxon>Bacillota</taxon>
        <taxon>Negativicutes</taxon>
        <taxon>Veillonellales</taxon>
        <taxon>Veillonellaceae</taxon>
        <taxon>Megasphaera</taxon>
    </lineage>
</organism>
<dbReference type="AlphaFoldDB" id="E2Z9R8"/>
<evidence type="ECO:0000313" key="2">
    <source>
        <dbReference type="Proteomes" id="UP000003195"/>
    </source>
</evidence>
<sequence>MTENEKRRQRNAPLGSMILNSTSFSGASMRTAIRLFGTIFDLIPRKENFHIDIKWDASTDTYEMVIKEMSSTGEEYALLVMPKYDTPQVPKNKEKGPLQTIKTYISTLYRSFK</sequence>
<evidence type="ECO:0000313" key="1">
    <source>
        <dbReference type="EMBL" id="EFQ04893.1"/>
    </source>
</evidence>
<dbReference type="EMBL" id="AECS01000007">
    <property type="protein sequence ID" value="EFQ04893.1"/>
    <property type="molecule type" value="Genomic_DNA"/>
</dbReference>
<keyword evidence="2" id="KW-1185">Reference proteome</keyword>
<dbReference type="HOGENOM" id="CLU_2130512_0_0_9"/>